<dbReference type="EMBL" id="GAMC01001741">
    <property type="protein sequence ID" value="JAC04815.1"/>
    <property type="molecule type" value="mRNA"/>
</dbReference>
<evidence type="ECO:0000313" key="5">
    <source>
        <dbReference type="EMBL" id="JAC04815.1"/>
    </source>
</evidence>
<gene>
    <name evidence="5" type="primary">VWDE</name>
    <name evidence="4" type="ORF">CCAP1982_LOCUS6071</name>
</gene>
<accession>W8CDL4</accession>
<dbReference type="SMART" id="SM00181">
    <property type="entry name" value="EGF"/>
    <property type="match status" value="4"/>
</dbReference>
<dbReference type="InterPro" id="IPR000742">
    <property type="entry name" value="EGF"/>
</dbReference>
<feature type="chain" id="PRO_5033979015" evidence="2">
    <location>
        <begin position="25"/>
        <end position="411"/>
    </location>
</feature>
<feature type="domain" description="EGF-like" evidence="3">
    <location>
        <begin position="172"/>
        <end position="185"/>
    </location>
</feature>
<dbReference type="EMBL" id="CAJHJT010000012">
    <property type="protein sequence ID" value="CAD6997425.1"/>
    <property type="molecule type" value="Genomic_DNA"/>
</dbReference>
<dbReference type="Gene3D" id="2.10.25.10">
    <property type="entry name" value="Laminin"/>
    <property type="match status" value="3"/>
</dbReference>
<evidence type="ECO:0000256" key="2">
    <source>
        <dbReference type="SAM" id="SignalP"/>
    </source>
</evidence>
<evidence type="ECO:0000313" key="6">
    <source>
        <dbReference type="Proteomes" id="UP000606786"/>
    </source>
</evidence>
<proteinExistence type="evidence at transcript level"/>
<keyword evidence="6" id="KW-1185">Reference proteome</keyword>
<dbReference type="PANTHER" id="PTHR24047:SF32">
    <property type="entry name" value="FI01909P-RELATED"/>
    <property type="match status" value="1"/>
</dbReference>
<feature type="transmembrane region" description="Helical" evidence="1">
    <location>
        <begin position="352"/>
        <end position="374"/>
    </location>
</feature>
<evidence type="ECO:0000259" key="3">
    <source>
        <dbReference type="PROSITE" id="PS01186"/>
    </source>
</evidence>
<feature type="signal peptide" evidence="2">
    <location>
        <begin position="1"/>
        <end position="24"/>
    </location>
</feature>
<dbReference type="PROSITE" id="PS01186">
    <property type="entry name" value="EGF_2"/>
    <property type="match status" value="1"/>
</dbReference>
<keyword evidence="1" id="KW-1133">Transmembrane helix</keyword>
<name>W8CDL4_CERCA</name>
<dbReference type="Proteomes" id="UP000606786">
    <property type="component" value="Unassembled WGS sequence"/>
</dbReference>
<dbReference type="OrthoDB" id="409374at2759"/>
<dbReference type="GeneID" id="101452980"/>
<dbReference type="InterPro" id="IPR053255">
    <property type="entry name" value="EGF-like_domain"/>
</dbReference>
<reference evidence="5" key="2">
    <citation type="journal article" date="2014" name="BMC Genomics">
        <title>A genomic perspective to assessing quality of mass-reared SIT flies used in Mediterranean fruit fly (Ceratitis capitata) eradication in California.</title>
        <authorList>
            <person name="Calla B."/>
            <person name="Hall B."/>
            <person name="Hou S."/>
            <person name="Geib S.M."/>
        </authorList>
    </citation>
    <scope>NUCLEOTIDE SEQUENCE</scope>
</reference>
<evidence type="ECO:0000313" key="4">
    <source>
        <dbReference type="EMBL" id="CAD6997425.1"/>
    </source>
</evidence>
<keyword evidence="1" id="KW-0812">Transmembrane</keyword>
<reference evidence="5" key="1">
    <citation type="submission" date="2013-07" db="EMBL/GenBank/DDBJ databases">
        <authorList>
            <person name="Geib S."/>
        </authorList>
    </citation>
    <scope>NUCLEOTIDE SEQUENCE</scope>
</reference>
<organism evidence="5">
    <name type="scientific">Ceratitis capitata</name>
    <name type="common">Mediterranean fruit fly</name>
    <name type="synonym">Tephritis capitata</name>
    <dbReference type="NCBI Taxonomy" id="7213"/>
    <lineage>
        <taxon>Eukaryota</taxon>
        <taxon>Metazoa</taxon>
        <taxon>Ecdysozoa</taxon>
        <taxon>Arthropoda</taxon>
        <taxon>Hexapoda</taxon>
        <taxon>Insecta</taxon>
        <taxon>Pterygota</taxon>
        <taxon>Neoptera</taxon>
        <taxon>Endopterygota</taxon>
        <taxon>Diptera</taxon>
        <taxon>Brachycera</taxon>
        <taxon>Muscomorpha</taxon>
        <taxon>Tephritoidea</taxon>
        <taxon>Tephritidae</taxon>
        <taxon>Ceratitis</taxon>
        <taxon>Ceratitis</taxon>
    </lineage>
</organism>
<dbReference type="KEGG" id="ccat:101452980"/>
<keyword evidence="1" id="KW-0472">Membrane</keyword>
<dbReference type="PANTHER" id="PTHR24047">
    <property type="entry name" value="FI01909P-RELATED"/>
    <property type="match status" value="1"/>
</dbReference>
<sequence length="411" mass="44627">MARQRVQLFISLHLLVQLATFCNCNDSLNGGIVDSSSINLEQKDNYCLRNVTYYEERGVDKTRQVEIKPTGYWKWFKKSKTQVEHYTETVRVPHTRLQNDCCEGYAMVANKTCQPVCEPGCPANAFCRTPQRCQCRFGYEAVKSAVNGTHHCMPRCSSGCPYGGKCVAPELCECAPGYQAGAGSCAPTCASDCLDGRCTALNKCTCNEGYAKVLASGECVALADCVPGLDCEEETEVSGVDETTTDEITATAADTTEMHVAFTRQDGIPVSSESQEENENIVLFPSDEEATNCTLQPCIGDTDCKLAGRCTCADGFIRHQPAPVNGVEVGPICKALMEQSEIVDDHDTEGSWGLTFFVVVGSALMVCAFAALLVKLWLHKRGSMNVVGKNEACCKFEKNSTSSDSGHVDMC</sequence>
<keyword evidence="2" id="KW-0732">Signal</keyword>
<protein>
    <submittedName>
        <fullName evidence="4">(Mediterranean fruit fly) hypothetical protein</fullName>
    </submittedName>
    <submittedName>
        <fullName evidence="5">von Willebrand factor D and EGF domain-containing protein</fullName>
    </submittedName>
</protein>
<reference evidence="4" key="3">
    <citation type="submission" date="2020-11" db="EMBL/GenBank/DDBJ databases">
        <authorList>
            <person name="Whitehead M."/>
        </authorList>
    </citation>
    <scope>NUCLEOTIDE SEQUENCE</scope>
    <source>
        <strain evidence="4">EGII</strain>
    </source>
</reference>
<evidence type="ECO:0000256" key="1">
    <source>
        <dbReference type="SAM" id="Phobius"/>
    </source>
</evidence>
<dbReference type="AlphaFoldDB" id="W8CDL4"/>